<accession>A0A133ZTK1</accession>
<dbReference type="PATRIC" id="fig|1379.3.peg.1320"/>
<dbReference type="Proteomes" id="UP000070355">
    <property type="component" value="Unassembled WGS sequence"/>
</dbReference>
<protein>
    <submittedName>
        <fullName evidence="1">Uncharacterized protein</fullName>
    </submittedName>
</protein>
<dbReference type="EMBL" id="LSDC01000088">
    <property type="protein sequence ID" value="KXB58764.1"/>
    <property type="molecule type" value="Genomic_DNA"/>
</dbReference>
<comment type="caution">
    <text evidence="1">The sequence shown here is derived from an EMBL/GenBank/DDBJ whole genome shotgun (WGS) entry which is preliminary data.</text>
</comment>
<dbReference type="STRING" id="1379.HMPREF3186_01339"/>
<sequence>MILKIVVSHYNFDRGGESAILTDDNDFIVFVKVDIRLISHSFKKTHFIV</sequence>
<organism evidence="1 2">
    <name type="scientific">Gemella haemolysans</name>
    <dbReference type="NCBI Taxonomy" id="1379"/>
    <lineage>
        <taxon>Bacteria</taxon>
        <taxon>Bacillati</taxon>
        <taxon>Bacillota</taxon>
        <taxon>Bacilli</taxon>
        <taxon>Bacillales</taxon>
        <taxon>Gemellaceae</taxon>
        <taxon>Gemella</taxon>
    </lineage>
</organism>
<gene>
    <name evidence="1" type="ORF">HMPREF3186_01339</name>
</gene>
<name>A0A133ZTK1_9BACL</name>
<evidence type="ECO:0000313" key="2">
    <source>
        <dbReference type="Proteomes" id="UP000070355"/>
    </source>
</evidence>
<reference evidence="2" key="1">
    <citation type="submission" date="2016-01" db="EMBL/GenBank/DDBJ databases">
        <authorList>
            <person name="Mitreva M."/>
            <person name="Pepin K.H."/>
            <person name="Mihindukulasuriya K.A."/>
            <person name="Fulton R."/>
            <person name="Fronick C."/>
            <person name="O'Laughlin M."/>
            <person name="Miner T."/>
            <person name="Herter B."/>
            <person name="Rosa B.A."/>
            <person name="Cordes M."/>
            <person name="Tomlinson C."/>
            <person name="Wollam A."/>
            <person name="Palsikar V.B."/>
            <person name="Mardis E.R."/>
            <person name="Wilson R.K."/>
        </authorList>
    </citation>
    <scope>NUCLEOTIDE SEQUENCE [LARGE SCALE GENOMIC DNA]</scope>
    <source>
        <strain evidence="2">DNF01167</strain>
    </source>
</reference>
<evidence type="ECO:0000313" key="1">
    <source>
        <dbReference type="EMBL" id="KXB58764.1"/>
    </source>
</evidence>
<dbReference type="AlphaFoldDB" id="A0A133ZTK1"/>
<proteinExistence type="predicted"/>